<accession>A0A1H7NY54</accession>
<name>A0A1H7NY54_9SPHN</name>
<dbReference type="EMBL" id="FNZZ01000003">
    <property type="protein sequence ID" value="SEL28540.1"/>
    <property type="molecule type" value="Genomic_DNA"/>
</dbReference>
<dbReference type="InterPro" id="IPR011008">
    <property type="entry name" value="Dimeric_a/b-barrel"/>
</dbReference>
<proteinExistence type="predicted"/>
<dbReference type="OrthoDB" id="5343971at2"/>
<dbReference type="PANTHER" id="PTHR40260">
    <property type="entry name" value="BLR8190 PROTEIN"/>
    <property type="match status" value="1"/>
</dbReference>
<dbReference type="AlphaFoldDB" id="A0A1H7NY54"/>
<dbReference type="STRING" id="1855283.SAMN05216382_1716"/>
<sequence>MVTMTVVYPYDADKPFDEAYYAQHHMPLVKEVWGDAVTGTTVYHALAGLSGEPAFSTIAQVEFASMEAFQKAMANPRSAEVNADIPNFCRVTPTFQLSRRV</sequence>
<reference evidence="3" key="1">
    <citation type="submission" date="2016-10" db="EMBL/GenBank/DDBJ databases">
        <authorList>
            <person name="Varghese N."/>
            <person name="Submissions S."/>
        </authorList>
    </citation>
    <scope>NUCLEOTIDE SEQUENCE [LARGE SCALE GENOMIC DNA]</scope>
    <source>
        <strain evidence="3">JS21-1</strain>
    </source>
</reference>
<gene>
    <name evidence="2" type="ORF">SAMN05216382_1716</name>
</gene>
<evidence type="ECO:0000313" key="2">
    <source>
        <dbReference type="EMBL" id="SEL28540.1"/>
    </source>
</evidence>
<keyword evidence="3" id="KW-1185">Reference proteome</keyword>
<dbReference type="NCBIfam" id="TIGR02118">
    <property type="entry name" value="EthD family reductase"/>
    <property type="match status" value="1"/>
</dbReference>
<feature type="domain" description="EthD" evidence="1">
    <location>
        <begin position="17"/>
        <end position="88"/>
    </location>
</feature>
<dbReference type="Pfam" id="PF07110">
    <property type="entry name" value="EthD"/>
    <property type="match status" value="1"/>
</dbReference>
<organism evidence="2 3">
    <name type="scientific">Sphingomonas palmae</name>
    <dbReference type="NCBI Taxonomy" id="1855283"/>
    <lineage>
        <taxon>Bacteria</taxon>
        <taxon>Pseudomonadati</taxon>
        <taxon>Pseudomonadota</taxon>
        <taxon>Alphaproteobacteria</taxon>
        <taxon>Sphingomonadales</taxon>
        <taxon>Sphingomonadaceae</taxon>
        <taxon>Sphingomonas</taxon>
    </lineage>
</organism>
<protein>
    <recommendedName>
        <fullName evidence="1">EthD domain-containing protein</fullName>
    </recommendedName>
</protein>
<dbReference type="SUPFAM" id="SSF54909">
    <property type="entry name" value="Dimeric alpha+beta barrel"/>
    <property type="match status" value="1"/>
</dbReference>
<evidence type="ECO:0000259" key="1">
    <source>
        <dbReference type="Pfam" id="PF07110"/>
    </source>
</evidence>
<dbReference type="PANTHER" id="PTHR40260:SF2">
    <property type="entry name" value="BLR8190 PROTEIN"/>
    <property type="match status" value="1"/>
</dbReference>
<dbReference type="Gene3D" id="3.30.70.100">
    <property type="match status" value="1"/>
</dbReference>
<dbReference type="GO" id="GO:0016491">
    <property type="term" value="F:oxidoreductase activity"/>
    <property type="evidence" value="ECO:0007669"/>
    <property type="project" value="InterPro"/>
</dbReference>
<dbReference type="Proteomes" id="UP000199214">
    <property type="component" value="Unassembled WGS sequence"/>
</dbReference>
<dbReference type="InterPro" id="IPR009799">
    <property type="entry name" value="EthD_dom"/>
</dbReference>
<evidence type="ECO:0000313" key="3">
    <source>
        <dbReference type="Proteomes" id="UP000199214"/>
    </source>
</evidence>